<dbReference type="InterPro" id="IPR051202">
    <property type="entry name" value="Peptidase_C40"/>
</dbReference>
<sequence length="297" mass="33270">MTMTPAQTWLTRICRPLADVWSDWAEGRERVTQGWLGSAVECLEQEQYQPGWRKVRLPDQKGYEGWMQAEDLSLIQFLRHEPLLETLREPWVVIVEPVVKLRQSGCAHCHLPDSESGLSLAEGELWLPMGARFPLLERRGGEVALRLPGGSLSDGALCWAPEDAVRLCQDQCNRQQAEEALHLAAKFSGRPYLWGGMGWPGIDCSGLVFIAFWTLGFGLPRDAQDQWAATAAIAEGDACPGDLIFFSSHPPQLDHVGMVAGERRFLHASGSLGGVCYSEWRESRWRDTLAGFRRVLR</sequence>
<evidence type="ECO:0000256" key="4">
    <source>
        <dbReference type="ARBA" id="ARBA00022807"/>
    </source>
</evidence>
<dbReference type="Proteomes" id="UP000463470">
    <property type="component" value="Unassembled WGS sequence"/>
</dbReference>
<name>A0A845L2G7_9FIRM</name>
<keyword evidence="7" id="KW-1185">Reference proteome</keyword>
<dbReference type="RefSeq" id="WP_161255624.1">
    <property type="nucleotide sequence ID" value="NZ_WXEY01000003.1"/>
</dbReference>
<dbReference type="AlphaFoldDB" id="A0A845L2G7"/>
<dbReference type="EMBL" id="WXEY01000003">
    <property type="protein sequence ID" value="MZP29024.1"/>
    <property type="molecule type" value="Genomic_DNA"/>
</dbReference>
<proteinExistence type="inferred from homology"/>
<evidence type="ECO:0000313" key="6">
    <source>
        <dbReference type="EMBL" id="MZP29024.1"/>
    </source>
</evidence>
<keyword evidence="3" id="KW-0378">Hydrolase</keyword>
<evidence type="ECO:0000256" key="1">
    <source>
        <dbReference type="ARBA" id="ARBA00007074"/>
    </source>
</evidence>
<dbReference type="Gene3D" id="2.30.30.40">
    <property type="entry name" value="SH3 Domains"/>
    <property type="match status" value="1"/>
</dbReference>
<dbReference type="InterPro" id="IPR038765">
    <property type="entry name" value="Papain-like_cys_pep_sf"/>
</dbReference>
<keyword evidence="2" id="KW-0645">Protease</keyword>
<dbReference type="PANTHER" id="PTHR47053">
    <property type="entry name" value="MUREIN DD-ENDOPEPTIDASE MEPH-RELATED"/>
    <property type="match status" value="1"/>
</dbReference>
<dbReference type="SUPFAM" id="SSF54001">
    <property type="entry name" value="Cysteine proteinases"/>
    <property type="match status" value="1"/>
</dbReference>
<dbReference type="GO" id="GO:0006508">
    <property type="term" value="P:proteolysis"/>
    <property type="evidence" value="ECO:0007669"/>
    <property type="project" value="UniProtKB-KW"/>
</dbReference>
<dbReference type="Pfam" id="PF00877">
    <property type="entry name" value="NLPC_P60"/>
    <property type="match status" value="1"/>
</dbReference>
<comment type="similarity">
    <text evidence="1">Belongs to the peptidase C40 family.</text>
</comment>
<dbReference type="OrthoDB" id="9808890at2"/>
<accession>A0A845L2G7</accession>
<feature type="domain" description="NlpC/P60" evidence="5">
    <location>
        <begin position="174"/>
        <end position="296"/>
    </location>
</feature>
<evidence type="ECO:0000259" key="5">
    <source>
        <dbReference type="PROSITE" id="PS51935"/>
    </source>
</evidence>
<evidence type="ECO:0000313" key="7">
    <source>
        <dbReference type="Proteomes" id="UP000463470"/>
    </source>
</evidence>
<organism evidence="6 7">
    <name type="scientific">Heliomicrobium undosum</name>
    <dbReference type="NCBI Taxonomy" id="121734"/>
    <lineage>
        <taxon>Bacteria</taxon>
        <taxon>Bacillati</taxon>
        <taxon>Bacillota</taxon>
        <taxon>Clostridia</taxon>
        <taxon>Eubacteriales</taxon>
        <taxon>Heliobacteriaceae</taxon>
        <taxon>Heliomicrobium</taxon>
    </lineage>
</organism>
<evidence type="ECO:0000256" key="3">
    <source>
        <dbReference type="ARBA" id="ARBA00022801"/>
    </source>
</evidence>
<keyword evidence="4" id="KW-0788">Thiol protease</keyword>
<protein>
    <recommendedName>
        <fullName evidence="5">NlpC/P60 domain-containing protein</fullName>
    </recommendedName>
</protein>
<dbReference type="Gene3D" id="3.90.1720.10">
    <property type="entry name" value="endopeptidase domain like (from Nostoc punctiforme)"/>
    <property type="match status" value="1"/>
</dbReference>
<dbReference type="GO" id="GO:0008234">
    <property type="term" value="F:cysteine-type peptidase activity"/>
    <property type="evidence" value="ECO:0007669"/>
    <property type="project" value="UniProtKB-KW"/>
</dbReference>
<dbReference type="PANTHER" id="PTHR47053:SF1">
    <property type="entry name" value="MUREIN DD-ENDOPEPTIDASE MEPH-RELATED"/>
    <property type="match status" value="1"/>
</dbReference>
<evidence type="ECO:0000256" key="2">
    <source>
        <dbReference type="ARBA" id="ARBA00022670"/>
    </source>
</evidence>
<dbReference type="InterPro" id="IPR000064">
    <property type="entry name" value="NLP_P60_dom"/>
</dbReference>
<comment type="caution">
    <text evidence="6">The sequence shown here is derived from an EMBL/GenBank/DDBJ whole genome shotgun (WGS) entry which is preliminary data.</text>
</comment>
<gene>
    <name evidence="6" type="ORF">GTO91_04775</name>
</gene>
<dbReference type="PROSITE" id="PS51935">
    <property type="entry name" value="NLPC_P60"/>
    <property type="match status" value="1"/>
</dbReference>
<reference evidence="6 7" key="1">
    <citation type="submission" date="2020-01" db="EMBL/GenBank/DDBJ databases">
        <title>Whole-genome sequence of Heliobacterium undosum DSM 13378.</title>
        <authorList>
            <person name="Kyndt J.A."/>
            <person name="Meyer T.E."/>
        </authorList>
    </citation>
    <scope>NUCLEOTIDE SEQUENCE [LARGE SCALE GENOMIC DNA]</scope>
    <source>
        <strain evidence="6 7">DSM 13378</strain>
    </source>
</reference>